<dbReference type="PhylomeDB" id="B4K3W7"/>
<proteinExistence type="predicted"/>
<dbReference type="SMR" id="B4K3W7"/>
<dbReference type="Gene3D" id="3.40.50.12780">
    <property type="entry name" value="N-terminal domain of ligase-like"/>
    <property type="match status" value="1"/>
</dbReference>
<dbReference type="HOGENOM" id="CLU_2212627_0_0_1"/>
<dbReference type="Gene3D" id="3.30.300.30">
    <property type="match status" value="1"/>
</dbReference>
<feature type="domain" description="AMP-binding enzyme C-terminal" evidence="1">
    <location>
        <begin position="43"/>
        <end position="93"/>
    </location>
</feature>
<dbReference type="InterPro" id="IPR045851">
    <property type="entry name" value="AMP-bd_C_sf"/>
</dbReference>
<dbReference type="PANTHER" id="PTHR24096:SF353">
    <property type="entry name" value="GH16244P-RELATED"/>
    <property type="match status" value="1"/>
</dbReference>
<dbReference type="eggNOG" id="KOG1176">
    <property type="taxonomic scope" value="Eukaryota"/>
</dbReference>
<dbReference type="InParanoid" id="B4K3W7"/>
<dbReference type="EMBL" id="CH926423">
    <property type="protein sequence ID" value="EDW04738.1"/>
    <property type="molecule type" value="Genomic_DNA"/>
</dbReference>
<dbReference type="PANTHER" id="PTHR24096">
    <property type="entry name" value="LONG-CHAIN-FATTY-ACID--COA LIGASE"/>
    <property type="match status" value="1"/>
</dbReference>
<evidence type="ECO:0000313" key="3">
    <source>
        <dbReference type="Proteomes" id="UP000001070"/>
    </source>
</evidence>
<sequence>MRDSEKWFHSGDLGYMDDDGFLYIMDRKKDMLKYQSIMYYPHEIEEVISQMPGVAEVCVFGIWNPLVGDKAASAVVKKIGSKIQAQDVVDFVKGIAVPSTNIYMGVQ</sequence>
<name>B4K3W7_DROGR</name>
<accession>B4K3W7</accession>
<dbReference type="SUPFAM" id="SSF56801">
    <property type="entry name" value="Acetyl-CoA synthetase-like"/>
    <property type="match status" value="1"/>
</dbReference>
<dbReference type="AlphaFoldDB" id="B4K3W7"/>
<dbReference type="GO" id="GO:0004467">
    <property type="term" value="F:long-chain fatty acid-CoA ligase activity"/>
    <property type="evidence" value="ECO:0007669"/>
    <property type="project" value="TreeGrafter"/>
</dbReference>
<dbReference type="STRING" id="7222.B4K3W7"/>
<protein>
    <submittedName>
        <fullName evidence="2">GH11285</fullName>
    </submittedName>
</protein>
<keyword evidence="3" id="KW-1185">Reference proteome</keyword>
<evidence type="ECO:0000259" key="1">
    <source>
        <dbReference type="Pfam" id="PF13193"/>
    </source>
</evidence>
<evidence type="ECO:0000313" key="2">
    <source>
        <dbReference type="EMBL" id="EDW04738.1"/>
    </source>
</evidence>
<dbReference type="Proteomes" id="UP000001070">
    <property type="component" value="Unassembled WGS sequence"/>
</dbReference>
<organism evidence="3">
    <name type="scientific">Drosophila grimshawi</name>
    <name type="common">Hawaiian fruit fly</name>
    <name type="synonym">Idiomyia grimshawi</name>
    <dbReference type="NCBI Taxonomy" id="7222"/>
    <lineage>
        <taxon>Eukaryota</taxon>
        <taxon>Metazoa</taxon>
        <taxon>Ecdysozoa</taxon>
        <taxon>Arthropoda</taxon>
        <taxon>Hexapoda</taxon>
        <taxon>Insecta</taxon>
        <taxon>Pterygota</taxon>
        <taxon>Neoptera</taxon>
        <taxon>Endopterygota</taxon>
        <taxon>Diptera</taxon>
        <taxon>Brachycera</taxon>
        <taxon>Muscomorpha</taxon>
        <taxon>Ephydroidea</taxon>
        <taxon>Drosophilidae</taxon>
        <taxon>Drosophila</taxon>
        <taxon>Hawaiian Drosophila</taxon>
    </lineage>
</organism>
<dbReference type="Pfam" id="PF13193">
    <property type="entry name" value="AMP-binding_C"/>
    <property type="match status" value="1"/>
</dbReference>
<dbReference type="InterPro" id="IPR025110">
    <property type="entry name" value="AMP-bd_C"/>
</dbReference>
<reference evidence="2 3" key="1">
    <citation type="journal article" date="2007" name="Nature">
        <title>Evolution of genes and genomes on the Drosophila phylogeny.</title>
        <authorList>
            <consortium name="Drosophila 12 Genomes Consortium"/>
            <person name="Clark A.G."/>
            <person name="Eisen M.B."/>
            <person name="Smith D.R."/>
            <person name="Bergman C.M."/>
            <person name="Oliver B."/>
            <person name="Markow T.A."/>
            <person name="Kaufman T.C."/>
            <person name="Kellis M."/>
            <person name="Gelbart W."/>
            <person name="Iyer V.N."/>
            <person name="Pollard D.A."/>
            <person name="Sackton T.B."/>
            <person name="Larracuente A.M."/>
            <person name="Singh N.D."/>
            <person name="Abad J.P."/>
            <person name="Abt D.N."/>
            <person name="Adryan B."/>
            <person name="Aguade M."/>
            <person name="Akashi H."/>
            <person name="Anderson W.W."/>
            <person name="Aquadro C.F."/>
            <person name="Ardell D.H."/>
            <person name="Arguello R."/>
            <person name="Artieri C.G."/>
            <person name="Barbash D.A."/>
            <person name="Barker D."/>
            <person name="Barsanti P."/>
            <person name="Batterham P."/>
            <person name="Batzoglou S."/>
            <person name="Begun D."/>
            <person name="Bhutkar A."/>
            <person name="Blanco E."/>
            <person name="Bosak S.A."/>
            <person name="Bradley R.K."/>
            <person name="Brand A.D."/>
            <person name="Brent M.R."/>
            <person name="Brooks A.N."/>
            <person name="Brown R.H."/>
            <person name="Butlin R.K."/>
            <person name="Caggese C."/>
            <person name="Calvi B.R."/>
            <person name="Bernardo de Carvalho A."/>
            <person name="Caspi A."/>
            <person name="Castrezana S."/>
            <person name="Celniker S.E."/>
            <person name="Chang J.L."/>
            <person name="Chapple C."/>
            <person name="Chatterji S."/>
            <person name="Chinwalla A."/>
            <person name="Civetta A."/>
            <person name="Clifton S.W."/>
            <person name="Comeron J.M."/>
            <person name="Costello J.C."/>
            <person name="Coyne J.A."/>
            <person name="Daub J."/>
            <person name="David R.G."/>
            <person name="Delcher A.L."/>
            <person name="Delehaunty K."/>
            <person name="Do C.B."/>
            <person name="Ebling H."/>
            <person name="Edwards K."/>
            <person name="Eickbush T."/>
            <person name="Evans J.D."/>
            <person name="Filipski A."/>
            <person name="Findeiss S."/>
            <person name="Freyhult E."/>
            <person name="Fulton L."/>
            <person name="Fulton R."/>
            <person name="Garcia A.C."/>
            <person name="Gardiner A."/>
            <person name="Garfield D.A."/>
            <person name="Garvin B.E."/>
            <person name="Gibson G."/>
            <person name="Gilbert D."/>
            <person name="Gnerre S."/>
            <person name="Godfrey J."/>
            <person name="Good R."/>
            <person name="Gotea V."/>
            <person name="Gravely B."/>
            <person name="Greenberg A.J."/>
            <person name="Griffiths-Jones S."/>
            <person name="Gross S."/>
            <person name="Guigo R."/>
            <person name="Gustafson E.A."/>
            <person name="Haerty W."/>
            <person name="Hahn M.W."/>
            <person name="Halligan D.L."/>
            <person name="Halpern A.L."/>
            <person name="Halter G.M."/>
            <person name="Han M.V."/>
            <person name="Heger A."/>
            <person name="Hillier L."/>
            <person name="Hinrichs A.S."/>
            <person name="Holmes I."/>
            <person name="Hoskins R.A."/>
            <person name="Hubisz M.J."/>
            <person name="Hultmark D."/>
            <person name="Huntley M.A."/>
            <person name="Jaffe D.B."/>
            <person name="Jagadeeshan S."/>
            <person name="Jeck W.R."/>
            <person name="Johnson J."/>
            <person name="Jones C.D."/>
            <person name="Jordan W.C."/>
            <person name="Karpen G.H."/>
            <person name="Kataoka E."/>
            <person name="Keightley P.D."/>
            <person name="Kheradpour P."/>
            <person name="Kirkness E.F."/>
            <person name="Koerich L.B."/>
            <person name="Kristiansen K."/>
            <person name="Kudrna D."/>
            <person name="Kulathinal R.J."/>
            <person name="Kumar S."/>
            <person name="Kwok R."/>
            <person name="Lander E."/>
            <person name="Langley C.H."/>
            <person name="Lapoint R."/>
            <person name="Lazzaro B.P."/>
            <person name="Lee S.J."/>
            <person name="Levesque L."/>
            <person name="Li R."/>
            <person name="Lin C.F."/>
            <person name="Lin M.F."/>
            <person name="Lindblad-Toh K."/>
            <person name="Llopart A."/>
            <person name="Long M."/>
            <person name="Low L."/>
            <person name="Lozovsky E."/>
            <person name="Lu J."/>
            <person name="Luo M."/>
            <person name="Machado C.A."/>
            <person name="Makalowski W."/>
            <person name="Marzo M."/>
            <person name="Matsuda M."/>
            <person name="Matzkin L."/>
            <person name="McAllister B."/>
            <person name="McBride C.S."/>
            <person name="McKernan B."/>
            <person name="McKernan K."/>
            <person name="Mendez-Lago M."/>
            <person name="Minx P."/>
            <person name="Mollenhauer M.U."/>
            <person name="Montooth K."/>
            <person name="Mount S.M."/>
            <person name="Mu X."/>
            <person name="Myers E."/>
            <person name="Negre B."/>
            <person name="Newfeld S."/>
            <person name="Nielsen R."/>
            <person name="Noor M.A."/>
            <person name="O'Grady P."/>
            <person name="Pachter L."/>
            <person name="Papaceit M."/>
            <person name="Parisi M.J."/>
            <person name="Parisi M."/>
            <person name="Parts L."/>
            <person name="Pedersen J.S."/>
            <person name="Pesole G."/>
            <person name="Phillippy A.M."/>
            <person name="Ponting C.P."/>
            <person name="Pop M."/>
            <person name="Porcelli D."/>
            <person name="Powell J.R."/>
            <person name="Prohaska S."/>
            <person name="Pruitt K."/>
            <person name="Puig M."/>
            <person name="Quesneville H."/>
            <person name="Ram K.R."/>
            <person name="Rand D."/>
            <person name="Rasmussen M.D."/>
            <person name="Reed L.K."/>
            <person name="Reenan R."/>
            <person name="Reily A."/>
            <person name="Remington K.A."/>
            <person name="Rieger T.T."/>
            <person name="Ritchie M.G."/>
            <person name="Robin C."/>
            <person name="Rogers Y.H."/>
            <person name="Rohde C."/>
            <person name="Rozas J."/>
            <person name="Rubenfield M.J."/>
            <person name="Ruiz A."/>
            <person name="Russo S."/>
            <person name="Salzberg S.L."/>
            <person name="Sanchez-Gracia A."/>
            <person name="Saranga D.J."/>
            <person name="Sato H."/>
            <person name="Schaeffer S.W."/>
            <person name="Schatz M.C."/>
            <person name="Schlenke T."/>
            <person name="Schwartz R."/>
            <person name="Segarra C."/>
            <person name="Singh R.S."/>
            <person name="Sirot L."/>
            <person name="Sirota M."/>
            <person name="Sisneros N.B."/>
            <person name="Smith C.D."/>
            <person name="Smith T.F."/>
            <person name="Spieth J."/>
            <person name="Stage D.E."/>
            <person name="Stark A."/>
            <person name="Stephan W."/>
            <person name="Strausberg R.L."/>
            <person name="Strempel S."/>
            <person name="Sturgill D."/>
            <person name="Sutton G."/>
            <person name="Sutton G.G."/>
            <person name="Tao W."/>
            <person name="Teichmann S."/>
            <person name="Tobari Y.N."/>
            <person name="Tomimura Y."/>
            <person name="Tsolas J.M."/>
            <person name="Valente V.L."/>
            <person name="Venter E."/>
            <person name="Venter J.C."/>
            <person name="Vicario S."/>
            <person name="Vieira F.G."/>
            <person name="Vilella A.J."/>
            <person name="Villasante A."/>
            <person name="Walenz B."/>
            <person name="Wang J."/>
            <person name="Wasserman M."/>
            <person name="Watts T."/>
            <person name="Wilson D."/>
            <person name="Wilson R.K."/>
            <person name="Wing R.A."/>
            <person name="Wolfner M.F."/>
            <person name="Wong A."/>
            <person name="Wong G.K."/>
            <person name="Wu C.I."/>
            <person name="Wu G."/>
            <person name="Yamamoto D."/>
            <person name="Yang H.P."/>
            <person name="Yang S.P."/>
            <person name="Yorke J.A."/>
            <person name="Yoshida K."/>
            <person name="Zdobnov E."/>
            <person name="Zhang P."/>
            <person name="Zhang Y."/>
            <person name="Zimin A.V."/>
            <person name="Baldwin J."/>
            <person name="Abdouelleil A."/>
            <person name="Abdulkadir J."/>
            <person name="Abebe A."/>
            <person name="Abera B."/>
            <person name="Abreu J."/>
            <person name="Acer S.C."/>
            <person name="Aftuck L."/>
            <person name="Alexander A."/>
            <person name="An P."/>
            <person name="Anderson E."/>
            <person name="Anderson S."/>
            <person name="Arachi H."/>
            <person name="Azer M."/>
            <person name="Bachantsang P."/>
            <person name="Barry A."/>
            <person name="Bayul T."/>
            <person name="Berlin A."/>
            <person name="Bessette D."/>
            <person name="Bloom T."/>
            <person name="Blye J."/>
            <person name="Boguslavskiy L."/>
            <person name="Bonnet C."/>
            <person name="Boukhgalter B."/>
            <person name="Bourzgui I."/>
            <person name="Brown A."/>
            <person name="Cahill P."/>
            <person name="Channer S."/>
            <person name="Cheshatsang Y."/>
            <person name="Chuda L."/>
            <person name="Citroen M."/>
            <person name="Collymore A."/>
            <person name="Cooke P."/>
            <person name="Costello M."/>
            <person name="D'Aco K."/>
            <person name="Daza R."/>
            <person name="De Haan G."/>
            <person name="DeGray S."/>
            <person name="DeMaso C."/>
            <person name="Dhargay N."/>
            <person name="Dooley K."/>
            <person name="Dooley E."/>
            <person name="Doricent M."/>
            <person name="Dorje P."/>
            <person name="Dorjee K."/>
            <person name="Dupes A."/>
            <person name="Elong R."/>
            <person name="Falk J."/>
            <person name="Farina A."/>
            <person name="Faro S."/>
            <person name="Ferguson D."/>
            <person name="Fisher S."/>
            <person name="Foley C.D."/>
            <person name="Franke A."/>
            <person name="Friedrich D."/>
            <person name="Gadbois L."/>
            <person name="Gearin G."/>
            <person name="Gearin C.R."/>
            <person name="Giannoukos G."/>
            <person name="Goode T."/>
            <person name="Graham J."/>
            <person name="Grandbois E."/>
            <person name="Grewal S."/>
            <person name="Gyaltsen K."/>
            <person name="Hafez N."/>
            <person name="Hagos B."/>
            <person name="Hall J."/>
            <person name="Henson C."/>
            <person name="Hollinger A."/>
            <person name="Honan T."/>
            <person name="Huard M.D."/>
            <person name="Hughes L."/>
            <person name="Hurhula B."/>
            <person name="Husby M.E."/>
            <person name="Kamat A."/>
            <person name="Kanga B."/>
            <person name="Kashin S."/>
            <person name="Khazanovich D."/>
            <person name="Kisner P."/>
            <person name="Lance K."/>
            <person name="Lara M."/>
            <person name="Lee W."/>
            <person name="Lennon N."/>
            <person name="Letendre F."/>
            <person name="LeVine R."/>
            <person name="Lipovsky A."/>
            <person name="Liu X."/>
            <person name="Liu J."/>
            <person name="Liu S."/>
            <person name="Lokyitsang T."/>
            <person name="Lokyitsang Y."/>
            <person name="Lubonja R."/>
            <person name="Lui A."/>
            <person name="MacDonald P."/>
            <person name="Magnisalis V."/>
            <person name="Maru K."/>
            <person name="Matthews C."/>
            <person name="McCusker W."/>
            <person name="McDonough S."/>
            <person name="Mehta T."/>
            <person name="Meldrim J."/>
            <person name="Meneus L."/>
            <person name="Mihai O."/>
            <person name="Mihalev A."/>
            <person name="Mihova T."/>
            <person name="Mittelman R."/>
            <person name="Mlenga V."/>
            <person name="Montmayeur A."/>
            <person name="Mulrain L."/>
            <person name="Navidi A."/>
            <person name="Naylor J."/>
            <person name="Negash T."/>
            <person name="Nguyen T."/>
            <person name="Nguyen N."/>
            <person name="Nicol R."/>
            <person name="Norbu C."/>
            <person name="Norbu N."/>
            <person name="Novod N."/>
            <person name="O'Neill B."/>
            <person name="Osman S."/>
            <person name="Markiewicz E."/>
            <person name="Oyono O.L."/>
            <person name="Patti C."/>
            <person name="Phunkhang P."/>
            <person name="Pierre F."/>
            <person name="Priest M."/>
            <person name="Raghuraman S."/>
            <person name="Rege F."/>
            <person name="Reyes R."/>
            <person name="Rise C."/>
            <person name="Rogov P."/>
            <person name="Ross K."/>
            <person name="Ryan E."/>
            <person name="Settipalli S."/>
            <person name="Shea T."/>
            <person name="Sherpa N."/>
            <person name="Shi L."/>
            <person name="Shih D."/>
            <person name="Sparrow T."/>
            <person name="Spaulding J."/>
            <person name="Stalker J."/>
            <person name="Stange-Thomann N."/>
            <person name="Stavropoulos S."/>
            <person name="Stone C."/>
            <person name="Strader C."/>
            <person name="Tesfaye S."/>
            <person name="Thomson T."/>
            <person name="Thoulutsang Y."/>
            <person name="Thoulutsang D."/>
            <person name="Topham K."/>
            <person name="Topping I."/>
            <person name="Tsamla T."/>
            <person name="Vassiliev H."/>
            <person name="Vo A."/>
            <person name="Wangchuk T."/>
            <person name="Wangdi T."/>
            <person name="Weiand M."/>
            <person name="Wilkinson J."/>
            <person name="Wilson A."/>
            <person name="Yadav S."/>
            <person name="Young G."/>
            <person name="Yu Q."/>
            <person name="Zembek L."/>
            <person name="Zhong D."/>
            <person name="Zimmer A."/>
            <person name="Zwirko Z."/>
            <person name="Jaffe D.B."/>
            <person name="Alvarez P."/>
            <person name="Brockman W."/>
            <person name="Butler J."/>
            <person name="Chin C."/>
            <person name="Gnerre S."/>
            <person name="Grabherr M."/>
            <person name="Kleber M."/>
            <person name="Mauceli E."/>
            <person name="MacCallum I."/>
        </authorList>
    </citation>
    <scope>NUCLEOTIDE SEQUENCE [LARGE SCALE GENOMIC DNA]</scope>
    <source>
        <strain evidence="3">Tucson 15287-2541.00</strain>
    </source>
</reference>
<dbReference type="InterPro" id="IPR042099">
    <property type="entry name" value="ANL_N_sf"/>
</dbReference>
<gene>
    <name evidence="2" type="primary">Dgri\GH11285</name>
    <name evidence="2" type="ORF">Dgri_GH11285</name>
</gene>
<dbReference type="GO" id="GO:0046949">
    <property type="term" value="P:fatty-acyl-CoA biosynthetic process"/>
    <property type="evidence" value="ECO:0007669"/>
    <property type="project" value="TreeGrafter"/>
</dbReference>